<accession>A0A060UPF1</accession>
<evidence type="ECO:0000313" key="1">
    <source>
        <dbReference type="EMBL" id="CDQ10320.1"/>
    </source>
</evidence>
<dbReference type="EMBL" id="CCCS020000035">
    <property type="protein sequence ID" value="CDQ10320.1"/>
    <property type="molecule type" value="Genomic_DNA"/>
</dbReference>
<protein>
    <submittedName>
        <fullName evidence="1">Uncharacterized protein</fullName>
    </submittedName>
</protein>
<comment type="caution">
    <text evidence="1">The sequence shown here is derived from an EMBL/GenBank/DDBJ whole genome shotgun (WGS) entry which is preliminary data.</text>
</comment>
<gene>
    <name evidence="1" type="ORF">AFERRI_400101</name>
</gene>
<reference evidence="1" key="1">
    <citation type="submission" date="2014-03" db="EMBL/GenBank/DDBJ databases">
        <authorList>
            <person name="Genoscope - CEA"/>
        </authorList>
    </citation>
    <scope>NUCLEOTIDE SEQUENCE [LARGE SCALE GENOMIC DNA]</scope>
    <source>
        <strain evidence="1">CF27</strain>
    </source>
</reference>
<dbReference type="AlphaFoldDB" id="A0A060UPF1"/>
<reference evidence="1" key="2">
    <citation type="submission" date="2014-07" db="EMBL/GenBank/DDBJ databases">
        <title>Initial genome analysis of the psychrotolerant acidophile Acidithiobacillus ferrivorans CF27: insights into iron and sulfur oxidation pathways and into biofilm formation.</title>
        <authorList>
            <person name="Talla E."/>
            <person name="Hedrich S."/>
            <person name="Mangenot S."/>
            <person name="Ji B."/>
            <person name="Johnson D.B."/>
            <person name="Barbe V."/>
            <person name="Bonnefoy V."/>
        </authorList>
    </citation>
    <scope>NUCLEOTIDE SEQUENCE [LARGE SCALE GENOMIC DNA]</scope>
    <source>
        <strain evidence="1">CF27</strain>
    </source>
</reference>
<organism evidence="1">
    <name type="scientific">Acidithiobacillus ferrivorans</name>
    <dbReference type="NCBI Taxonomy" id="160808"/>
    <lineage>
        <taxon>Bacteria</taxon>
        <taxon>Pseudomonadati</taxon>
        <taxon>Pseudomonadota</taxon>
        <taxon>Acidithiobacillia</taxon>
        <taxon>Acidithiobacillales</taxon>
        <taxon>Acidithiobacillaceae</taxon>
        <taxon>Acidithiobacillus</taxon>
    </lineage>
</organism>
<proteinExistence type="predicted"/>
<sequence>MCCAEWWIRRSCRCIDHRCRLQASQSCQIMGFFWYCAMFCKFSMVVTRACLTMPRELAFSANRAVPPGNRRQNLSDCANRRQHILATMHKFCAVIALQAKAFSGHLKAP</sequence>
<name>A0A060UPF1_9PROT</name>